<evidence type="ECO:0000256" key="5">
    <source>
        <dbReference type="RuleBase" id="RU361163"/>
    </source>
</evidence>
<dbReference type="InterPro" id="IPR013319">
    <property type="entry name" value="GH11/12"/>
</dbReference>
<dbReference type="InterPro" id="IPR003961">
    <property type="entry name" value="FN3_dom"/>
</dbReference>
<dbReference type="Pfam" id="PF00553">
    <property type="entry name" value="CBM_2"/>
    <property type="match status" value="1"/>
</dbReference>
<dbReference type="InterPro" id="IPR002594">
    <property type="entry name" value="GH12"/>
</dbReference>
<dbReference type="SUPFAM" id="SSF49265">
    <property type="entry name" value="Fibronectin type III"/>
    <property type="match status" value="1"/>
</dbReference>
<protein>
    <submittedName>
        <fullName evidence="10">Uncharacterized protein</fullName>
    </submittedName>
</protein>
<dbReference type="SMART" id="SM00060">
    <property type="entry name" value="FN3"/>
    <property type="match status" value="2"/>
</dbReference>
<evidence type="ECO:0000256" key="4">
    <source>
        <dbReference type="ARBA" id="ARBA00023326"/>
    </source>
</evidence>
<feature type="chain" id="PRO_5038886944" evidence="7">
    <location>
        <begin position="32"/>
        <end position="557"/>
    </location>
</feature>
<evidence type="ECO:0000259" key="8">
    <source>
        <dbReference type="PROSITE" id="PS50853"/>
    </source>
</evidence>
<gene>
    <name evidence="10" type="ORF">Rhe02_00260</name>
</gene>
<dbReference type="InterPro" id="IPR013320">
    <property type="entry name" value="ConA-like_dom_sf"/>
</dbReference>
<evidence type="ECO:0000313" key="11">
    <source>
        <dbReference type="Proteomes" id="UP000612899"/>
    </source>
</evidence>
<comment type="caution">
    <text evidence="10">The sequence shown here is derived from an EMBL/GenBank/DDBJ whole genome shotgun (WGS) entry which is preliminary data.</text>
</comment>
<dbReference type="InterPro" id="IPR001919">
    <property type="entry name" value="CBD2"/>
</dbReference>
<feature type="domain" description="Fibronectin type-III" evidence="8">
    <location>
        <begin position="363"/>
        <end position="452"/>
    </location>
</feature>
<accession>A0A8J3VBT3</accession>
<evidence type="ECO:0000256" key="7">
    <source>
        <dbReference type="SAM" id="SignalP"/>
    </source>
</evidence>
<feature type="domain" description="Fibronectin type-III" evidence="8">
    <location>
        <begin position="267"/>
        <end position="356"/>
    </location>
</feature>
<feature type="region of interest" description="Disordered" evidence="6">
    <location>
        <begin position="259"/>
        <end position="278"/>
    </location>
</feature>
<evidence type="ECO:0000256" key="2">
    <source>
        <dbReference type="ARBA" id="ARBA00023277"/>
    </source>
</evidence>
<dbReference type="Proteomes" id="UP000612899">
    <property type="component" value="Unassembled WGS sequence"/>
</dbReference>
<dbReference type="PANTHER" id="PTHR34002:SF9">
    <property type="entry name" value="XYLOGLUCAN-SPECIFIC ENDO-BETA-1,4-GLUCANASE A"/>
    <property type="match status" value="1"/>
</dbReference>
<dbReference type="InterPro" id="IPR013783">
    <property type="entry name" value="Ig-like_fold"/>
</dbReference>
<dbReference type="SUPFAM" id="SSF49899">
    <property type="entry name" value="Concanavalin A-like lectins/glucanases"/>
    <property type="match status" value="1"/>
</dbReference>
<dbReference type="CDD" id="cd00063">
    <property type="entry name" value="FN3"/>
    <property type="match status" value="2"/>
</dbReference>
<dbReference type="PANTHER" id="PTHR34002">
    <property type="entry name" value="BLR1656 PROTEIN"/>
    <property type="match status" value="1"/>
</dbReference>
<dbReference type="Gene3D" id="2.60.40.290">
    <property type="match status" value="1"/>
</dbReference>
<dbReference type="Gene3D" id="2.60.40.10">
    <property type="entry name" value="Immunoglobulins"/>
    <property type="match status" value="2"/>
</dbReference>
<dbReference type="AlphaFoldDB" id="A0A8J3VBT3"/>
<evidence type="ECO:0000313" key="10">
    <source>
        <dbReference type="EMBL" id="GIH01959.1"/>
    </source>
</evidence>
<keyword evidence="7" id="KW-0732">Signal</keyword>
<evidence type="ECO:0000256" key="6">
    <source>
        <dbReference type="SAM" id="MobiDB-lite"/>
    </source>
</evidence>
<name>A0A8J3VBT3_9ACTN</name>
<dbReference type="Pfam" id="PF00041">
    <property type="entry name" value="fn3"/>
    <property type="match status" value="2"/>
</dbReference>
<dbReference type="PROSITE" id="PS51173">
    <property type="entry name" value="CBM2"/>
    <property type="match status" value="1"/>
</dbReference>
<keyword evidence="3 5" id="KW-0326">Glycosidase</keyword>
<comment type="similarity">
    <text evidence="1 5">Belongs to the glycosyl hydrolase 12 (cellulase H) family.</text>
</comment>
<keyword evidence="4 5" id="KW-0624">Polysaccharide degradation</keyword>
<dbReference type="RefSeq" id="WP_203905919.1">
    <property type="nucleotide sequence ID" value="NZ_BONY01000001.1"/>
</dbReference>
<dbReference type="GO" id="GO:0030247">
    <property type="term" value="F:polysaccharide binding"/>
    <property type="evidence" value="ECO:0007669"/>
    <property type="project" value="UniProtKB-UniRule"/>
</dbReference>
<keyword evidence="5" id="KW-0378">Hydrolase</keyword>
<dbReference type="InterPro" id="IPR036116">
    <property type="entry name" value="FN3_sf"/>
</dbReference>
<proteinExistence type="inferred from homology"/>
<dbReference type="InterPro" id="IPR008965">
    <property type="entry name" value="CBM2/CBM3_carb-bd_dom_sf"/>
</dbReference>
<dbReference type="GO" id="GO:0000272">
    <property type="term" value="P:polysaccharide catabolic process"/>
    <property type="evidence" value="ECO:0007669"/>
    <property type="project" value="UniProtKB-KW"/>
</dbReference>
<organism evidence="10 11">
    <name type="scientific">Rhizocola hellebori</name>
    <dbReference type="NCBI Taxonomy" id="1392758"/>
    <lineage>
        <taxon>Bacteria</taxon>
        <taxon>Bacillati</taxon>
        <taxon>Actinomycetota</taxon>
        <taxon>Actinomycetes</taxon>
        <taxon>Micromonosporales</taxon>
        <taxon>Micromonosporaceae</taxon>
        <taxon>Rhizocola</taxon>
    </lineage>
</organism>
<dbReference type="EMBL" id="BONY01000001">
    <property type="protein sequence ID" value="GIH01959.1"/>
    <property type="molecule type" value="Genomic_DNA"/>
</dbReference>
<dbReference type="SMART" id="SM00637">
    <property type="entry name" value="CBD_II"/>
    <property type="match status" value="1"/>
</dbReference>
<evidence type="ECO:0000256" key="3">
    <source>
        <dbReference type="ARBA" id="ARBA00023295"/>
    </source>
</evidence>
<dbReference type="InterPro" id="IPR012291">
    <property type="entry name" value="CBM2_carb-bd_dom_sf"/>
</dbReference>
<feature type="signal peptide" evidence="7">
    <location>
        <begin position="1"/>
        <end position="31"/>
    </location>
</feature>
<keyword evidence="2 5" id="KW-0119">Carbohydrate metabolism</keyword>
<dbReference type="GO" id="GO:0008810">
    <property type="term" value="F:cellulase activity"/>
    <property type="evidence" value="ECO:0007669"/>
    <property type="project" value="InterPro"/>
</dbReference>
<dbReference type="Pfam" id="PF01670">
    <property type="entry name" value="Glyco_hydro_12"/>
    <property type="match status" value="1"/>
</dbReference>
<dbReference type="SUPFAM" id="SSF49384">
    <property type="entry name" value="Carbohydrate-binding domain"/>
    <property type="match status" value="1"/>
</dbReference>
<evidence type="ECO:0000256" key="1">
    <source>
        <dbReference type="ARBA" id="ARBA00005519"/>
    </source>
</evidence>
<evidence type="ECO:0000259" key="9">
    <source>
        <dbReference type="PROSITE" id="PS51173"/>
    </source>
</evidence>
<dbReference type="PROSITE" id="PS50853">
    <property type="entry name" value="FN3"/>
    <property type="match status" value="2"/>
</dbReference>
<reference evidence="10" key="1">
    <citation type="submission" date="2021-01" db="EMBL/GenBank/DDBJ databases">
        <title>Whole genome shotgun sequence of Rhizocola hellebori NBRC 109834.</title>
        <authorList>
            <person name="Komaki H."/>
            <person name="Tamura T."/>
        </authorList>
    </citation>
    <scope>NUCLEOTIDE SEQUENCE</scope>
    <source>
        <strain evidence="10">NBRC 109834</strain>
    </source>
</reference>
<keyword evidence="11" id="KW-1185">Reference proteome</keyword>
<feature type="domain" description="CBM2" evidence="9">
    <location>
        <begin position="451"/>
        <end position="557"/>
    </location>
</feature>
<dbReference type="Gene3D" id="2.60.120.180">
    <property type="match status" value="1"/>
</dbReference>
<sequence length="557" mass="57043">MDTTTSKRRRPSSIVAAVLLTIGTSAASLLAAQPASAVVICEQFGTTTAGNYVIMNNRWGSNSPQCISTTSNGFSITQQDGMGNLSGAPVSYPAIYLGCHYSNCSPGSPLPAQISTMGNANSSITLSYPGSGTYDAAYDIWLNADTNVTGVQDTEIMIWMNRQGSIQPIGSQTATVTLAGRSWAVWTGNNGQNNVVSYVSGSPLTSLSFNARDFILDTFSRGSQYGNTSWFLTSMQAGFEPWIGGVGLAVNSFSATIGGGQTQPPGTPGTPSASNVTGSSLSLNWSASSGTVSNYLIERATGASSTSFSQIGTSGSTSFNDSGLAANTTYRYRVRASNSAGNSGYSNIVNVTTTSTGTQPPGTPGNPTASNVTASSLSLSWSASSGTVTSYLIERATGATSTAFSQIGTSGSASFNDSGLAANTTYRYRVRASNSAGTSAYSGIVNATTTGGGGGAACTTSGVPQSQWNNGYVMQMTVTNTGSTTLNGWTSTVTLPSGHSHTGSWPTTATISGQNITERNQAWNGTLAPGQTASWGFQATRPNGSTVLPTAFTCTSP</sequence>